<dbReference type="SUPFAM" id="SSF48264">
    <property type="entry name" value="Cytochrome P450"/>
    <property type="match status" value="1"/>
</dbReference>
<comment type="cofactor">
    <cofactor evidence="7">
        <name>heme</name>
        <dbReference type="ChEBI" id="CHEBI:30413"/>
    </cofactor>
</comment>
<evidence type="ECO:0000256" key="5">
    <source>
        <dbReference type="ARBA" id="ARBA00023004"/>
    </source>
</evidence>
<dbReference type="CDD" id="cd00302">
    <property type="entry name" value="cytochrome_P450"/>
    <property type="match status" value="1"/>
</dbReference>
<dbReference type="Gene3D" id="1.10.630.10">
    <property type="entry name" value="Cytochrome P450"/>
    <property type="match status" value="1"/>
</dbReference>
<proteinExistence type="inferred from homology"/>
<dbReference type="GO" id="GO:0020037">
    <property type="term" value="F:heme binding"/>
    <property type="evidence" value="ECO:0007669"/>
    <property type="project" value="InterPro"/>
</dbReference>
<keyword evidence="9" id="KW-1185">Reference proteome</keyword>
<dbReference type="InterPro" id="IPR036396">
    <property type="entry name" value="Cyt_P450_sf"/>
</dbReference>
<feature type="binding site" description="axial binding residue" evidence="7">
    <location>
        <position position="475"/>
    </location>
    <ligand>
        <name>heme</name>
        <dbReference type="ChEBI" id="CHEBI:30413"/>
    </ligand>
    <ligandPart>
        <name>Fe</name>
        <dbReference type="ChEBI" id="CHEBI:18248"/>
    </ligandPart>
</feature>
<organism evidence="8 9">
    <name type="scientific">Stylonychia lemnae</name>
    <name type="common">Ciliate</name>
    <dbReference type="NCBI Taxonomy" id="5949"/>
    <lineage>
        <taxon>Eukaryota</taxon>
        <taxon>Sar</taxon>
        <taxon>Alveolata</taxon>
        <taxon>Ciliophora</taxon>
        <taxon>Intramacronucleata</taxon>
        <taxon>Spirotrichea</taxon>
        <taxon>Stichotrichia</taxon>
        <taxon>Sporadotrichida</taxon>
        <taxon>Oxytrichidae</taxon>
        <taxon>Stylonychinae</taxon>
        <taxon>Stylonychia</taxon>
    </lineage>
</organism>
<dbReference type="PRINTS" id="PR00385">
    <property type="entry name" value="P450"/>
</dbReference>
<sequence>MIKLILLLVLAYFIYEKIFKFYYRYWFYRRQGIPACGIPWPILGTLWPVKRVLDNLGPYSKTILEEYWHNYFGEELPPIFSDHRMPCASIIFCDPTYVNEIYTTKTKYMDKHPKFYRISYEQFKDSTFLQRSTELWAQKRKHLSQAFYKDKIKVMLKSAISVTNKRVQEWKKISTSENPIIVLNKQVQELIDDVVQVCVFGQSVLKKEIAYTEYGQAENRSIGKFLRFLTQNIFLRYGGIRQMTDWFDYLPVTRYEAEVFKNARHFRVFVQKLIDERRAEMKNPNWQSQGDFLTLMLQDEFFNSDEMIIDECNSFMIAANITTSITLTNALFYLIKHPNILQRVREECIKDLDVKEGLKNLSDEKWGDLLTYEGISSCNYLQYCILETLRIDPPARVTSPHCFTETIDVCGKVIKADTQWHVDIQYLHHNPKEWIDHEEFIPERFDPSSKYYLTPTGSKRHPMSFGPFLGGKRICLGKTFAESILKCILPVIFNQVDFEFEDKELLKRKPINTFLQEEPSYLVRLKQLA</sequence>
<name>A0A078AMN2_STYLE</name>
<evidence type="ECO:0000313" key="8">
    <source>
        <dbReference type="EMBL" id="CDW82123.1"/>
    </source>
</evidence>
<dbReference type="PANTHER" id="PTHR24291:SF50">
    <property type="entry name" value="BIFUNCTIONAL ALBAFLAVENONE MONOOXYGENASE_TERPENE SYNTHASE"/>
    <property type="match status" value="1"/>
</dbReference>
<dbReference type="Proteomes" id="UP000039865">
    <property type="component" value="Unassembled WGS sequence"/>
</dbReference>
<dbReference type="GO" id="GO:0005506">
    <property type="term" value="F:iron ion binding"/>
    <property type="evidence" value="ECO:0007669"/>
    <property type="project" value="InterPro"/>
</dbReference>
<evidence type="ECO:0000256" key="4">
    <source>
        <dbReference type="ARBA" id="ARBA00023002"/>
    </source>
</evidence>
<evidence type="ECO:0000256" key="2">
    <source>
        <dbReference type="ARBA" id="ARBA00022617"/>
    </source>
</evidence>
<evidence type="ECO:0000313" key="9">
    <source>
        <dbReference type="Proteomes" id="UP000039865"/>
    </source>
</evidence>
<evidence type="ECO:0000256" key="6">
    <source>
        <dbReference type="ARBA" id="ARBA00023033"/>
    </source>
</evidence>
<dbReference type="AlphaFoldDB" id="A0A078AMN2"/>
<dbReference type="InterPro" id="IPR001128">
    <property type="entry name" value="Cyt_P450"/>
</dbReference>
<evidence type="ECO:0000256" key="1">
    <source>
        <dbReference type="ARBA" id="ARBA00010617"/>
    </source>
</evidence>
<keyword evidence="2 7" id="KW-0349">Heme</keyword>
<keyword evidence="3 7" id="KW-0479">Metal-binding</keyword>
<keyword evidence="4" id="KW-0560">Oxidoreductase</keyword>
<dbReference type="InterPro" id="IPR002401">
    <property type="entry name" value="Cyt_P450_E_grp-I"/>
</dbReference>
<dbReference type="OMA" id="RMEHINR"/>
<dbReference type="OrthoDB" id="290742at2759"/>
<dbReference type="GO" id="GO:0004497">
    <property type="term" value="F:monooxygenase activity"/>
    <property type="evidence" value="ECO:0007669"/>
    <property type="project" value="UniProtKB-KW"/>
</dbReference>
<accession>A0A078AMN2</accession>
<evidence type="ECO:0000256" key="3">
    <source>
        <dbReference type="ARBA" id="ARBA00022723"/>
    </source>
</evidence>
<dbReference type="InterPro" id="IPR050196">
    <property type="entry name" value="Cytochrome_P450_Monoox"/>
</dbReference>
<dbReference type="InParanoid" id="A0A078AMN2"/>
<dbReference type="EMBL" id="CCKQ01010602">
    <property type="protein sequence ID" value="CDW82123.1"/>
    <property type="molecule type" value="Genomic_DNA"/>
</dbReference>
<gene>
    <name evidence="8" type="primary">Contig9124.g9762</name>
    <name evidence="8" type="ORF">STYLEM_11150</name>
</gene>
<dbReference type="GO" id="GO:0016705">
    <property type="term" value="F:oxidoreductase activity, acting on paired donors, with incorporation or reduction of molecular oxygen"/>
    <property type="evidence" value="ECO:0007669"/>
    <property type="project" value="InterPro"/>
</dbReference>
<dbReference type="PRINTS" id="PR00463">
    <property type="entry name" value="EP450I"/>
</dbReference>
<dbReference type="PANTHER" id="PTHR24291">
    <property type="entry name" value="CYTOCHROME P450 FAMILY 4"/>
    <property type="match status" value="1"/>
</dbReference>
<comment type="similarity">
    <text evidence="1">Belongs to the cytochrome P450 family.</text>
</comment>
<protein>
    <submittedName>
        <fullName evidence="8">Cytochrome family subfamily polypeptide 55</fullName>
    </submittedName>
</protein>
<dbReference type="Pfam" id="PF00067">
    <property type="entry name" value="p450"/>
    <property type="match status" value="1"/>
</dbReference>
<evidence type="ECO:0000256" key="7">
    <source>
        <dbReference type="PIRSR" id="PIRSR602401-1"/>
    </source>
</evidence>
<reference evidence="8 9" key="1">
    <citation type="submission" date="2014-06" db="EMBL/GenBank/DDBJ databases">
        <authorList>
            <person name="Swart Estienne"/>
        </authorList>
    </citation>
    <scope>NUCLEOTIDE SEQUENCE [LARGE SCALE GENOMIC DNA]</scope>
    <source>
        <strain evidence="8 9">130c</strain>
    </source>
</reference>
<keyword evidence="5 7" id="KW-0408">Iron</keyword>
<keyword evidence="6" id="KW-0503">Monooxygenase</keyword>